<dbReference type="Pfam" id="PF19112">
    <property type="entry name" value="VanA_C"/>
    <property type="match status" value="1"/>
</dbReference>
<dbReference type="GO" id="GO:0004497">
    <property type="term" value="F:monooxygenase activity"/>
    <property type="evidence" value="ECO:0007669"/>
    <property type="project" value="UniProtKB-ARBA"/>
</dbReference>
<proteinExistence type="predicted"/>
<dbReference type="GO" id="GO:0051537">
    <property type="term" value="F:2 iron, 2 sulfur cluster binding"/>
    <property type="evidence" value="ECO:0007669"/>
    <property type="project" value="UniProtKB-KW"/>
</dbReference>
<evidence type="ECO:0000313" key="7">
    <source>
        <dbReference type="EMBL" id="AWT55245.1"/>
    </source>
</evidence>
<evidence type="ECO:0000256" key="1">
    <source>
        <dbReference type="ARBA" id="ARBA00022714"/>
    </source>
</evidence>
<dbReference type="PANTHER" id="PTHR21266:SF60">
    <property type="entry name" value="3-KETOSTEROID-9-ALPHA-MONOOXYGENASE, OXYGENASE COMPONENT"/>
    <property type="match status" value="1"/>
</dbReference>
<evidence type="ECO:0000259" key="6">
    <source>
        <dbReference type="PROSITE" id="PS51296"/>
    </source>
</evidence>
<dbReference type="Gene3D" id="2.102.10.10">
    <property type="entry name" value="Rieske [2Fe-2S] iron-sulphur domain"/>
    <property type="match status" value="1"/>
</dbReference>
<dbReference type="PROSITE" id="PS51296">
    <property type="entry name" value="RIESKE"/>
    <property type="match status" value="1"/>
</dbReference>
<protein>
    <submittedName>
        <fullName evidence="7">Capreomycidine hydroxylase</fullName>
    </submittedName>
</protein>
<organism evidence="7 8">
    <name type="scientific">Mycolicibacterium smegmatis (strain MKD8)</name>
    <name type="common">Mycobacterium smegmatis</name>
    <dbReference type="NCBI Taxonomy" id="1214915"/>
    <lineage>
        <taxon>Bacteria</taxon>
        <taxon>Bacillati</taxon>
        <taxon>Actinomycetota</taxon>
        <taxon>Actinomycetes</taxon>
        <taxon>Mycobacteriales</taxon>
        <taxon>Mycobacteriaceae</taxon>
        <taxon>Mycolicibacterium</taxon>
    </lineage>
</organism>
<gene>
    <name evidence="7" type="ORF">D806_042810</name>
</gene>
<accession>A0A2U9PVF1</accession>
<dbReference type="AlphaFoldDB" id="A0A2U9PVF1"/>
<evidence type="ECO:0000256" key="4">
    <source>
        <dbReference type="ARBA" id="ARBA00023004"/>
    </source>
</evidence>
<dbReference type="Gene3D" id="3.90.380.10">
    <property type="entry name" value="Naphthalene 1,2-dioxygenase Alpha Subunit, Chain A, domain 1"/>
    <property type="match status" value="1"/>
</dbReference>
<evidence type="ECO:0000256" key="3">
    <source>
        <dbReference type="ARBA" id="ARBA00023002"/>
    </source>
</evidence>
<dbReference type="GO" id="GO:0046872">
    <property type="term" value="F:metal ion binding"/>
    <property type="evidence" value="ECO:0007669"/>
    <property type="project" value="UniProtKB-KW"/>
</dbReference>
<dbReference type="SUPFAM" id="SSF55961">
    <property type="entry name" value="Bet v1-like"/>
    <property type="match status" value="1"/>
</dbReference>
<evidence type="ECO:0000313" key="8">
    <source>
        <dbReference type="Proteomes" id="UP000011200"/>
    </source>
</evidence>
<name>A0A2U9PVF1_MYCSE</name>
<dbReference type="EMBL" id="CP027541">
    <property type="protein sequence ID" value="AWT55245.1"/>
    <property type="molecule type" value="Genomic_DNA"/>
</dbReference>
<keyword evidence="3" id="KW-0560">Oxidoreductase</keyword>
<dbReference type="SUPFAM" id="SSF50022">
    <property type="entry name" value="ISP domain"/>
    <property type="match status" value="1"/>
</dbReference>
<dbReference type="GeneID" id="93459087"/>
<dbReference type="Pfam" id="PF00355">
    <property type="entry name" value="Rieske"/>
    <property type="match status" value="1"/>
</dbReference>
<reference evidence="7 8" key="1">
    <citation type="journal article" date="2013" name="Genome Announc.">
        <title>Draft genome sequence of MKD8, a conjugal recipient Mycobacterium smegmatis strain.</title>
        <authorList>
            <person name="Gray T.A."/>
            <person name="Palumbo M.J."/>
            <person name="Derbyshire K.M."/>
        </authorList>
    </citation>
    <scope>NUCLEOTIDE SEQUENCE [LARGE SCALE GENOMIC DNA]</scope>
    <source>
        <strain evidence="7 8">MKD8</strain>
    </source>
</reference>
<keyword evidence="2" id="KW-0479">Metal-binding</keyword>
<sequence>MKQDVLTPEKLREAYQHVWFVVARSCDIDTPQSATLLDHNLVVFRDSTGAARVTDRRCIHRGANLADGKVVGDSIACPYHGWQFDGQTGQCSAIPSLKEGGRIPPKAAIKSYPVIERFEHVWTCLGDPVFDLPNPPEIADLELEWRPADPIHADCGFMAATENFRDMAHFPFVHEPSMGDVNPVVPDLEVKREGREVWASYFYAQVEESDFSGVGDAWMHYHSYAPGIATILYDFGPEIGKRYLVDFPSPVSYDKCIIFWGVATDKDFRGGTVDEILEIETKVFNEDTPVLEGLEPKEVPLAGQAFEVSAPADIYTLNYRRATQFAVQTIRQERGLDAGTDTEADAANAQTNGHARAATAAPAQ</sequence>
<dbReference type="InterPro" id="IPR017941">
    <property type="entry name" value="Rieske_2Fe-2S"/>
</dbReference>
<dbReference type="InterPro" id="IPR044043">
    <property type="entry name" value="VanA_C_cat"/>
</dbReference>
<dbReference type="InterPro" id="IPR036922">
    <property type="entry name" value="Rieske_2Fe-2S_sf"/>
</dbReference>
<dbReference type="RefSeq" id="WP_003895767.1">
    <property type="nucleotide sequence ID" value="NZ_CP027541.1"/>
</dbReference>
<evidence type="ECO:0000256" key="5">
    <source>
        <dbReference type="ARBA" id="ARBA00023014"/>
    </source>
</evidence>
<dbReference type="Proteomes" id="UP000011200">
    <property type="component" value="Chromosome"/>
</dbReference>
<keyword evidence="4" id="KW-0408">Iron</keyword>
<dbReference type="PANTHER" id="PTHR21266">
    <property type="entry name" value="IRON-SULFUR DOMAIN CONTAINING PROTEIN"/>
    <property type="match status" value="1"/>
</dbReference>
<evidence type="ECO:0000256" key="2">
    <source>
        <dbReference type="ARBA" id="ARBA00022723"/>
    </source>
</evidence>
<keyword evidence="1" id="KW-0001">2Fe-2S</keyword>
<keyword evidence="5" id="KW-0411">Iron-sulfur</keyword>
<dbReference type="InterPro" id="IPR050584">
    <property type="entry name" value="Cholesterol_7-desaturase"/>
</dbReference>
<dbReference type="GO" id="GO:0016705">
    <property type="term" value="F:oxidoreductase activity, acting on paired donors, with incorporation or reduction of molecular oxygen"/>
    <property type="evidence" value="ECO:0007669"/>
    <property type="project" value="UniProtKB-ARBA"/>
</dbReference>
<feature type="domain" description="Rieske" evidence="6">
    <location>
        <begin position="19"/>
        <end position="123"/>
    </location>
</feature>
<reference evidence="8" key="2">
    <citation type="submission" date="2018-03" db="EMBL/GenBank/DDBJ databases">
        <authorList>
            <person name="Derbyshire K."/>
            <person name="Gray T.A."/>
            <person name="Champion M."/>
        </authorList>
    </citation>
    <scope>NUCLEOTIDE SEQUENCE [LARGE SCALE GENOMIC DNA]</scope>
    <source>
        <strain evidence="8">MKD8</strain>
    </source>
</reference>